<evidence type="ECO:0000313" key="7">
    <source>
        <dbReference type="EMBL" id="RKP11731.1"/>
    </source>
</evidence>
<organism evidence="7 8">
    <name type="scientific">Piptocephalis cylindrospora</name>
    <dbReference type="NCBI Taxonomy" id="1907219"/>
    <lineage>
        <taxon>Eukaryota</taxon>
        <taxon>Fungi</taxon>
        <taxon>Fungi incertae sedis</taxon>
        <taxon>Zoopagomycota</taxon>
        <taxon>Zoopagomycotina</taxon>
        <taxon>Zoopagomycetes</taxon>
        <taxon>Zoopagales</taxon>
        <taxon>Piptocephalidaceae</taxon>
        <taxon>Piptocephalis</taxon>
    </lineage>
</organism>
<evidence type="ECO:0000256" key="4">
    <source>
        <dbReference type="ARBA" id="ARBA00022989"/>
    </source>
</evidence>
<evidence type="ECO:0000313" key="8">
    <source>
        <dbReference type="Proteomes" id="UP000267251"/>
    </source>
</evidence>
<dbReference type="GO" id="GO:0070072">
    <property type="term" value="P:vacuolar proton-transporting V-type ATPase complex assembly"/>
    <property type="evidence" value="ECO:0007669"/>
    <property type="project" value="InterPro"/>
</dbReference>
<dbReference type="EMBL" id="KZ988689">
    <property type="protein sequence ID" value="RKP11731.1"/>
    <property type="molecule type" value="Genomic_DNA"/>
</dbReference>
<evidence type="ECO:0000256" key="2">
    <source>
        <dbReference type="ARBA" id="ARBA00022692"/>
    </source>
</evidence>
<feature type="transmembrane region" description="Helical" evidence="6">
    <location>
        <begin position="154"/>
        <end position="176"/>
    </location>
</feature>
<comment type="subcellular location">
    <subcellularLocation>
        <location evidence="1">Endoplasmic reticulum membrane</location>
        <topology evidence="1">Multi-pass membrane protein</topology>
    </subcellularLocation>
</comment>
<evidence type="ECO:0000256" key="1">
    <source>
        <dbReference type="ARBA" id="ARBA00004477"/>
    </source>
</evidence>
<keyword evidence="4 6" id="KW-1133">Transmembrane helix</keyword>
<keyword evidence="2 6" id="KW-0812">Transmembrane</keyword>
<proteinExistence type="predicted"/>
<gene>
    <name evidence="7" type="ORF">BJ684DRAFT_21686</name>
</gene>
<dbReference type="Proteomes" id="UP000267251">
    <property type="component" value="Unassembled WGS sequence"/>
</dbReference>
<evidence type="ECO:0000256" key="6">
    <source>
        <dbReference type="SAM" id="Phobius"/>
    </source>
</evidence>
<dbReference type="AlphaFoldDB" id="A0A4P9Y0Z3"/>
<reference evidence="8" key="1">
    <citation type="journal article" date="2018" name="Nat. Microbiol.">
        <title>Leveraging single-cell genomics to expand the fungal tree of life.</title>
        <authorList>
            <person name="Ahrendt S.R."/>
            <person name="Quandt C.A."/>
            <person name="Ciobanu D."/>
            <person name="Clum A."/>
            <person name="Salamov A."/>
            <person name="Andreopoulos B."/>
            <person name="Cheng J.F."/>
            <person name="Woyke T."/>
            <person name="Pelin A."/>
            <person name="Henrissat B."/>
            <person name="Reynolds N.K."/>
            <person name="Benny G.L."/>
            <person name="Smith M.E."/>
            <person name="James T.Y."/>
            <person name="Grigoriev I.V."/>
        </authorList>
    </citation>
    <scope>NUCLEOTIDE SEQUENCE [LARGE SCALE GENOMIC DNA]</scope>
</reference>
<protein>
    <submittedName>
        <fullName evidence="7">Endoplasmic reticulum-based factor for assembly of V-ATPase-domain-containing protein</fullName>
    </submittedName>
</protein>
<evidence type="ECO:0000256" key="3">
    <source>
        <dbReference type="ARBA" id="ARBA00022824"/>
    </source>
</evidence>
<dbReference type="OrthoDB" id="19981at2759"/>
<evidence type="ECO:0000256" key="5">
    <source>
        <dbReference type="ARBA" id="ARBA00023136"/>
    </source>
</evidence>
<dbReference type="PANTHER" id="PTHR31394:SF1">
    <property type="entry name" value="TRANSMEMBRANE PROTEIN 199"/>
    <property type="match status" value="1"/>
</dbReference>
<keyword evidence="8" id="KW-1185">Reference proteome</keyword>
<name>A0A4P9Y0Z3_9FUNG</name>
<feature type="transmembrane region" description="Helical" evidence="6">
    <location>
        <begin position="182"/>
        <end position="205"/>
    </location>
</feature>
<dbReference type="Pfam" id="PF11712">
    <property type="entry name" value="Vma12"/>
    <property type="match status" value="1"/>
</dbReference>
<keyword evidence="5 6" id="KW-0472">Membrane</keyword>
<sequence>MPSILILVTPRIDAAARKALIVLSSNVDFCLALRRRLPFLSSSQTSTETQDASEPHGIPFELLEDLSKHMLAWERGNGQLTKGNSDYFLHELLRGSRIFSPKSPALTERSEELSARLDRIQTINANAEYTQMVQGILPHENESIADIRSTNQQLAAILNVFFSVMAVATAVYWVSATITSDVAIRVLLSLTGALIILSAEVWFFVRYETRRGYRPVGSGDPSPSTNAMMSPSIQAFVR</sequence>
<keyword evidence="3" id="KW-0256">Endoplasmic reticulum</keyword>
<accession>A0A4P9Y0Z3</accession>
<dbReference type="GO" id="GO:0005789">
    <property type="term" value="C:endoplasmic reticulum membrane"/>
    <property type="evidence" value="ECO:0007669"/>
    <property type="project" value="UniProtKB-SubCell"/>
</dbReference>
<dbReference type="PANTHER" id="PTHR31394">
    <property type="entry name" value="TRANSMEMBRANE PROTEIN 199"/>
    <property type="match status" value="1"/>
</dbReference>
<dbReference type="InterPro" id="IPR021013">
    <property type="entry name" value="ATPase_Vma12"/>
</dbReference>